<keyword evidence="2" id="KW-0805">Transcription regulation</keyword>
<dbReference type="PANTHER" id="PTHR13115:SF8">
    <property type="entry name" value="RNA POLYMERASE-ASSOCIATED PROTEIN RTF1 HOMOLOG"/>
    <property type="match status" value="1"/>
</dbReference>
<keyword evidence="3" id="KW-0804">Transcription</keyword>
<dbReference type="InterPro" id="IPR004343">
    <property type="entry name" value="Plus-3_dom"/>
</dbReference>
<feature type="compositionally biased region" description="Low complexity" evidence="6">
    <location>
        <begin position="151"/>
        <end position="160"/>
    </location>
</feature>
<proteinExistence type="predicted"/>
<feature type="compositionally biased region" description="Acidic residues" evidence="6">
    <location>
        <begin position="44"/>
        <end position="83"/>
    </location>
</feature>
<evidence type="ECO:0000313" key="9">
    <source>
        <dbReference type="Proteomes" id="UP000195602"/>
    </source>
</evidence>
<comment type="subcellular location">
    <subcellularLocation>
        <location evidence="1">Nucleus</location>
    </subcellularLocation>
</comment>
<comment type="caution">
    <text evidence="8">The sequence shown here is derived from an EMBL/GenBank/DDBJ whole genome shotgun (WGS) entry which is preliminary data.</text>
</comment>
<evidence type="ECO:0000256" key="3">
    <source>
        <dbReference type="ARBA" id="ARBA00023163"/>
    </source>
</evidence>
<accession>A0AA91T2X6</accession>
<gene>
    <name evidence="8" type="ORF">A9F13_04g00770</name>
</gene>
<feature type="region of interest" description="Disordered" evidence="6">
    <location>
        <begin position="1"/>
        <end position="202"/>
    </location>
</feature>
<dbReference type="GO" id="GO:0003677">
    <property type="term" value="F:DNA binding"/>
    <property type="evidence" value="ECO:0007669"/>
    <property type="project" value="InterPro"/>
</dbReference>
<keyword evidence="5" id="KW-0175">Coiled coil</keyword>
<keyword evidence="4" id="KW-0539">Nucleus</keyword>
<evidence type="ECO:0000256" key="4">
    <source>
        <dbReference type="ARBA" id="ARBA00023242"/>
    </source>
</evidence>
<dbReference type="Gene3D" id="3.90.70.200">
    <property type="entry name" value="Plus-3 domain"/>
    <property type="match status" value="1"/>
</dbReference>
<dbReference type="AlphaFoldDB" id="A0AA91T2X6"/>
<dbReference type="PROSITE" id="PS51360">
    <property type="entry name" value="PLUS3"/>
    <property type="match status" value="1"/>
</dbReference>
<feature type="compositionally biased region" description="Basic and acidic residues" evidence="6">
    <location>
        <begin position="91"/>
        <end position="129"/>
    </location>
</feature>
<feature type="compositionally biased region" description="Acidic residues" evidence="6">
    <location>
        <begin position="183"/>
        <end position="202"/>
    </location>
</feature>
<protein>
    <submittedName>
        <fullName evidence="8">RNA polymerase-associated protein</fullName>
    </submittedName>
</protein>
<dbReference type="EMBL" id="LYUB02000004">
    <property type="protein sequence ID" value="OVF09601.1"/>
    <property type="molecule type" value="Genomic_DNA"/>
</dbReference>
<dbReference type="SUPFAM" id="SSF159042">
    <property type="entry name" value="Plus3-like"/>
    <property type="match status" value="1"/>
</dbReference>
<reference evidence="8 9" key="1">
    <citation type="submission" date="2017-04" db="EMBL/GenBank/DDBJ databases">
        <title>Draft genome of the yeast Clavispora lusitaniae type strain CBS 6936.</title>
        <authorList>
            <person name="Durrens P."/>
            <person name="Klopp C."/>
            <person name="Biteau N."/>
            <person name="Fitton-Ouhabi V."/>
            <person name="Dementhon K."/>
            <person name="Accoceberry I."/>
            <person name="Sherman D.J."/>
            <person name="Noel T."/>
        </authorList>
    </citation>
    <scope>NUCLEOTIDE SEQUENCE [LARGE SCALE GENOMIC DNA]</scope>
    <source>
        <strain evidence="8 9">CBS 6936</strain>
    </source>
</reference>
<dbReference type="InterPro" id="IPR036128">
    <property type="entry name" value="Plus3-like_sf"/>
</dbReference>
<feature type="domain" description="Plus3" evidence="7">
    <location>
        <begin position="229"/>
        <end position="364"/>
    </location>
</feature>
<evidence type="ECO:0000259" key="7">
    <source>
        <dbReference type="PROSITE" id="PS51360"/>
    </source>
</evidence>
<organism evidence="8 9">
    <name type="scientific">Clavispora lusitaniae</name>
    <name type="common">Candida lusitaniae</name>
    <dbReference type="NCBI Taxonomy" id="36911"/>
    <lineage>
        <taxon>Eukaryota</taxon>
        <taxon>Fungi</taxon>
        <taxon>Dikarya</taxon>
        <taxon>Ascomycota</taxon>
        <taxon>Saccharomycotina</taxon>
        <taxon>Pichiomycetes</taxon>
        <taxon>Metschnikowiaceae</taxon>
        <taxon>Clavispora</taxon>
    </lineage>
</organism>
<dbReference type="SMART" id="SM00719">
    <property type="entry name" value="Plus3"/>
    <property type="match status" value="1"/>
</dbReference>
<dbReference type="KEGG" id="clus:A9F13_04g00770"/>
<sequence length="550" mass="63889">MSDIEDDLLALAGADSGSDDEMSDVPLKRVKAEEESRQASVDDKADEDEEDDKEDEDFEDEEEEYNDVDMDAEDDDDGDEDDLINPYPLEGKYRDEADREHLLEMDEIEREQTLFERSQEMDRYNEKKYLQQRMKQQKSAGVEKKTRSSSRKAATSGSKGSKSDKLSELRKQREQKSRKAADDYEEDEEDDNEAFAEDEDLEGEYDDGYEDEVVWGSGSSKFKPRSFERAGVEHFNRIRIGRSFLSKYLYYRQFGDVISKTFGKINVGMDRRTRRPLYRVVQIEELVSHPHKQYRLGDTKTDFYLVVSQNKSQTKEFPLSVFSDADITPEEFERYVQELNKTNEDVPYVDDINEKAEQLHQLMNSGLSNKDIDDMVTKKQKMQGGISSFDAVYQKSRVRDELKVAKQEGDVARVKELSDRLRKLEDILYKDTERTSAGSMNDMSKVNERNRKLNQTNIRKAELKSSHLRKTGELDEGDPFSRLKTTTRIFYQELVNEENQKALQDARANYETMMAEKNEQEAKIASSTYRELGNFDRLIAQVDIDFVPAL</sequence>
<evidence type="ECO:0000313" key="8">
    <source>
        <dbReference type="EMBL" id="OVF09601.1"/>
    </source>
</evidence>
<dbReference type="GO" id="GO:0016593">
    <property type="term" value="C:Cdc73/Paf1 complex"/>
    <property type="evidence" value="ECO:0007669"/>
    <property type="project" value="TreeGrafter"/>
</dbReference>
<name>A0AA91T2X6_CLALS</name>
<dbReference type="PANTHER" id="PTHR13115">
    <property type="entry name" value="RNA POLYMERASE-ASSOCIATED PROTEIN RTF1 HOMOLOG"/>
    <property type="match status" value="1"/>
</dbReference>
<dbReference type="Proteomes" id="UP000195602">
    <property type="component" value="Unassembled WGS sequence"/>
</dbReference>
<feature type="compositionally biased region" description="Basic and acidic residues" evidence="6">
    <location>
        <begin position="26"/>
        <end position="43"/>
    </location>
</feature>
<evidence type="ECO:0000256" key="5">
    <source>
        <dbReference type="SAM" id="Coils"/>
    </source>
</evidence>
<feature type="compositionally biased region" description="Basic and acidic residues" evidence="6">
    <location>
        <begin position="161"/>
        <end position="182"/>
    </location>
</feature>
<dbReference type="GO" id="GO:1990269">
    <property type="term" value="F:RNA polymerase II C-terminal domain phosphoserine binding"/>
    <property type="evidence" value="ECO:0007669"/>
    <property type="project" value="TreeGrafter"/>
</dbReference>
<evidence type="ECO:0000256" key="6">
    <source>
        <dbReference type="SAM" id="MobiDB-lite"/>
    </source>
</evidence>
<evidence type="ECO:0000256" key="1">
    <source>
        <dbReference type="ARBA" id="ARBA00004123"/>
    </source>
</evidence>
<dbReference type="Pfam" id="PF03126">
    <property type="entry name" value="Plus-3"/>
    <property type="match status" value="1"/>
</dbReference>
<evidence type="ECO:0000256" key="2">
    <source>
        <dbReference type="ARBA" id="ARBA00023015"/>
    </source>
</evidence>
<feature type="coiled-coil region" evidence="5">
    <location>
        <begin position="496"/>
        <end position="523"/>
    </location>
</feature>